<protein>
    <submittedName>
        <fullName evidence="2">ROK family transcriptional regulator</fullName>
    </submittedName>
</protein>
<dbReference type="Proteomes" id="UP001321492">
    <property type="component" value="Unassembled WGS sequence"/>
</dbReference>
<dbReference type="InterPro" id="IPR036388">
    <property type="entry name" value="WH-like_DNA-bd_sf"/>
</dbReference>
<organism evidence="2 3">
    <name type="scientific">Chelatococcus albus</name>
    <dbReference type="NCBI Taxonomy" id="3047466"/>
    <lineage>
        <taxon>Bacteria</taxon>
        <taxon>Pseudomonadati</taxon>
        <taxon>Pseudomonadota</taxon>
        <taxon>Alphaproteobacteria</taxon>
        <taxon>Hyphomicrobiales</taxon>
        <taxon>Chelatococcaceae</taxon>
        <taxon>Chelatococcus</taxon>
    </lineage>
</organism>
<dbReference type="InterPro" id="IPR036390">
    <property type="entry name" value="WH_DNA-bd_sf"/>
</dbReference>
<dbReference type="InterPro" id="IPR000600">
    <property type="entry name" value="ROK"/>
</dbReference>
<dbReference type="Pfam" id="PF13412">
    <property type="entry name" value="HTH_24"/>
    <property type="match status" value="1"/>
</dbReference>
<keyword evidence="3" id="KW-1185">Reference proteome</keyword>
<sequence>MLKERGQRHGSNSVLVREFNERVILTALRRHGRASKADLARLAGLTSNAAGMIVRELEAAGFVRSTGKRYGGRGQPATMLELNPQGAYAIGVRIDRDLVETVLVDICGSLLGRVVHDGLPDPQDAVVRIAADVAAFRRELGRPGVERLKGIGVAMPYNLGSWLVELGLTADKYRMWDSFDVQAALAAATGLRVLVENDGSAAAVGELNHGRGREIDDFIYVFIGPALGGGVVLEGDYLRGRNGNAGDIGVMPVRPSRLPSVPRTRDDYVPLLTRASLGGLRRHLAHCGTPVAAREDLARAIAARPEAFAEWCGDAADAVVAPLLASCHLLDVSTVVLDGDLPEAALDALIGEVARAAQAAVAESRKAPELLRGSLGCDAAAIGAASLPLHLSFSPMHRVLTGQVGDSFGDMFLEVQP</sequence>
<dbReference type="Gene3D" id="3.30.420.40">
    <property type="match status" value="2"/>
</dbReference>
<dbReference type="CDD" id="cd23763">
    <property type="entry name" value="ASKHA_ATPase_ROK"/>
    <property type="match status" value="1"/>
</dbReference>
<dbReference type="RefSeq" id="WP_283741145.1">
    <property type="nucleotide sequence ID" value="NZ_JASJEV010000007.1"/>
</dbReference>
<accession>A0ABT7AIF3</accession>
<comment type="similarity">
    <text evidence="1">Belongs to the ROK (NagC/XylR) family.</text>
</comment>
<comment type="caution">
    <text evidence="2">The sequence shown here is derived from an EMBL/GenBank/DDBJ whole genome shotgun (WGS) entry which is preliminary data.</text>
</comment>
<dbReference type="InterPro" id="IPR043129">
    <property type="entry name" value="ATPase_NBD"/>
</dbReference>
<evidence type="ECO:0000313" key="3">
    <source>
        <dbReference type="Proteomes" id="UP001321492"/>
    </source>
</evidence>
<name>A0ABT7AIF3_9HYPH</name>
<dbReference type="SUPFAM" id="SSF53067">
    <property type="entry name" value="Actin-like ATPase domain"/>
    <property type="match status" value="1"/>
</dbReference>
<dbReference type="Pfam" id="PF00480">
    <property type="entry name" value="ROK"/>
    <property type="match status" value="1"/>
</dbReference>
<dbReference type="Gene3D" id="1.10.10.10">
    <property type="entry name" value="Winged helix-like DNA-binding domain superfamily/Winged helix DNA-binding domain"/>
    <property type="match status" value="1"/>
</dbReference>
<dbReference type="PANTHER" id="PTHR18964">
    <property type="entry name" value="ROK (REPRESSOR, ORF, KINASE) FAMILY"/>
    <property type="match status" value="1"/>
</dbReference>
<gene>
    <name evidence="2" type="ORF">QNA08_13040</name>
</gene>
<dbReference type="SUPFAM" id="SSF46785">
    <property type="entry name" value="Winged helix' DNA-binding domain"/>
    <property type="match status" value="1"/>
</dbReference>
<dbReference type="EMBL" id="JASJEV010000007">
    <property type="protein sequence ID" value="MDJ1159164.1"/>
    <property type="molecule type" value="Genomic_DNA"/>
</dbReference>
<evidence type="ECO:0000256" key="1">
    <source>
        <dbReference type="ARBA" id="ARBA00006479"/>
    </source>
</evidence>
<dbReference type="PANTHER" id="PTHR18964:SF149">
    <property type="entry name" value="BIFUNCTIONAL UDP-N-ACETYLGLUCOSAMINE 2-EPIMERASE_N-ACETYLMANNOSAMINE KINASE"/>
    <property type="match status" value="1"/>
</dbReference>
<proteinExistence type="inferred from homology"/>
<evidence type="ECO:0000313" key="2">
    <source>
        <dbReference type="EMBL" id="MDJ1159164.1"/>
    </source>
</evidence>
<reference evidence="2 3" key="1">
    <citation type="submission" date="2023-05" db="EMBL/GenBank/DDBJ databases">
        <title>Chelatococcus sp. nov., a moderately thermophilic bacterium isolated from hot spring microbial mat.</title>
        <authorList>
            <person name="Hu C.-J."/>
            <person name="Li W.-J."/>
        </authorList>
    </citation>
    <scope>NUCLEOTIDE SEQUENCE [LARGE SCALE GENOMIC DNA]</scope>
    <source>
        <strain evidence="2 3">SYSU G07232</strain>
    </source>
</reference>